<dbReference type="Gene3D" id="1.10.630.10">
    <property type="entry name" value="Cytochrome P450"/>
    <property type="match status" value="1"/>
</dbReference>
<dbReference type="InterPro" id="IPR036396">
    <property type="entry name" value="Cyt_P450_sf"/>
</dbReference>
<dbReference type="PRINTS" id="PR00385">
    <property type="entry name" value="P450"/>
</dbReference>
<keyword evidence="7" id="KW-0472">Membrane</keyword>
<evidence type="ECO:0000313" key="9">
    <source>
        <dbReference type="Proteomes" id="UP001433268"/>
    </source>
</evidence>
<dbReference type="SUPFAM" id="SSF48264">
    <property type="entry name" value="Cytochrome P450"/>
    <property type="match status" value="1"/>
</dbReference>
<organism evidence="8 9">
    <name type="scientific">Apiospora hydei</name>
    <dbReference type="NCBI Taxonomy" id="1337664"/>
    <lineage>
        <taxon>Eukaryota</taxon>
        <taxon>Fungi</taxon>
        <taxon>Dikarya</taxon>
        <taxon>Ascomycota</taxon>
        <taxon>Pezizomycotina</taxon>
        <taxon>Sordariomycetes</taxon>
        <taxon>Xylariomycetidae</taxon>
        <taxon>Amphisphaeriales</taxon>
        <taxon>Apiosporaceae</taxon>
        <taxon>Apiospora</taxon>
    </lineage>
</organism>
<evidence type="ECO:0000256" key="1">
    <source>
        <dbReference type="ARBA" id="ARBA00001971"/>
    </source>
</evidence>
<evidence type="ECO:0000256" key="3">
    <source>
        <dbReference type="ARBA" id="ARBA00022617"/>
    </source>
</evidence>
<dbReference type="EMBL" id="JAQQWN010000004">
    <property type="protein sequence ID" value="KAK8088430.1"/>
    <property type="molecule type" value="Genomic_DNA"/>
</dbReference>
<gene>
    <name evidence="8" type="ORF">PG997_003391</name>
</gene>
<dbReference type="InterPro" id="IPR017972">
    <property type="entry name" value="Cyt_P450_CS"/>
</dbReference>
<dbReference type="Proteomes" id="UP001433268">
    <property type="component" value="Unassembled WGS sequence"/>
</dbReference>
<dbReference type="PANTHER" id="PTHR24305">
    <property type="entry name" value="CYTOCHROME P450"/>
    <property type="match status" value="1"/>
</dbReference>
<evidence type="ECO:0000256" key="7">
    <source>
        <dbReference type="SAM" id="Phobius"/>
    </source>
</evidence>
<comment type="caution">
    <text evidence="8">The sequence shown here is derived from an EMBL/GenBank/DDBJ whole genome shotgun (WGS) entry which is preliminary data.</text>
</comment>
<evidence type="ECO:0008006" key="10">
    <source>
        <dbReference type="Google" id="ProtNLM"/>
    </source>
</evidence>
<dbReference type="RefSeq" id="XP_066671324.1">
    <property type="nucleotide sequence ID" value="XM_066807706.1"/>
</dbReference>
<evidence type="ECO:0000256" key="4">
    <source>
        <dbReference type="ARBA" id="ARBA00022723"/>
    </source>
</evidence>
<dbReference type="Pfam" id="PF00067">
    <property type="entry name" value="p450"/>
    <property type="match status" value="1"/>
</dbReference>
<protein>
    <recommendedName>
        <fullName evidence="10">Pisatin demethylase</fullName>
    </recommendedName>
</protein>
<evidence type="ECO:0000256" key="2">
    <source>
        <dbReference type="ARBA" id="ARBA00010617"/>
    </source>
</evidence>
<evidence type="ECO:0000256" key="6">
    <source>
        <dbReference type="RuleBase" id="RU000461"/>
    </source>
</evidence>
<keyword evidence="9" id="KW-1185">Reference proteome</keyword>
<sequence length="533" mass="59997">MACNTSSPVPRDVFYGHVLSIFGQGEKSKVLAIIFATVLITVVWHLVAYQLSPLRKYPGPILAGWTNVWRFCLALSGQHAPTIKKLHEKYGPVVRTGPNLLELDIPSLIRTVYNTDGKWKKSNFYKVNSTMVDGKILYNLFSETDTAKHATLKKPIVRHYSNSSVLATEPLMDEVLEDFCGHLEKRFIQQGQPCLLDEWLKHFAWDFISAVTFSKRFGYMEKGCDFDGSQDIGDRAQDYLGIVGQIPWLDHWLDKNPLVHIGPPNLANATRISAESLFPRLRGDDANFHPQNPDFLQYFIDSQTSHPDVVDSTTIIAYLLLNVVAGADTTAIVLKVLFYYCLRSPRVWQRLNADVLAAGLDPTRAPSYAAAKSIPYLDAAAREAMRFHPSVSMTVERIVPESGLALPDGSVVPGGTTVGMNPYVLGRNQAIFGADADEFIPDRWLQQDGETSEKYQARMRLWNASDLTFGAGSRICLGRHLSQMEMYKVIATLLTRYEIEIIDPTEDWKAVSRWFYRVDGGLTCRLRKRDNRG</sequence>
<dbReference type="PROSITE" id="PS00086">
    <property type="entry name" value="CYTOCHROME_P450"/>
    <property type="match status" value="1"/>
</dbReference>
<accession>A0ABR1WZ37</accession>
<keyword evidence="6" id="KW-0560">Oxidoreductase</keyword>
<dbReference type="GeneID" id="92040766"/>
<reference evidence="8 9" key="1">
    <citation type="submission" date="2023-01" db="EMBL/GenBank/DDBJ databases">
        <title>Analysis of 21 Apiospora genomes using comparative genomics revels a genus with tremendous synthesis potential of carbohydrate active enzymes and secondary metabolites.</title>
        <authorList>
            <person name="Sorensen T."/>
        </authorList>
    </citation>
    <scope>NUCLEOTIDE SEQUENCE [LARGE SCALE GENOMIC DNA]</scope>
    <source>
        <strain evidence="8 9">CBS 114990</strain>
    </source>
</reference>
<feature type="transmembrane region" description="Helical" evidence="7">
    <location>
        <begin position="30"/>
        <end position="51"/>
    </location>
</feature>
<evidence type="ECO:0000256" key="5">
    <source>
        <dbReference type="ARBA" id="ARBA00023004"/>
    </source>
</evidence>
<keyword evidence="6" id="KW-0503">Monooxygenase</keyword>
<dbReference type="PANTHER" id="PTHR24305:SF232">
    <property type="entry name" value="P450, PUTATIVE (EUROFUNG)-RELATED"/>
    <property type="match status" value="1"/>
</dbReference>
<dbReference type="InterPro" id="IPR002401">
    <property type="entry name" value="Cyt_P450_E_grp-I"/>
</dbReference>
<comment type="similarity">
    <text evidence="2 6">Belongs to the cytochrome P450 family.</text>
</comment>
<dbReference type="InterPro" id="IPR050121">
    <property type="entry name" value="Cytochrome_P450_monoxygenase"/>
</dbReference>
<comment type="cofactor">
    <cofactor evidence="1">
        <name>heme</name>
        <dbReference type="ChEBI" id="CHEBI:30413"/>
    </cofactor>
</comment>
<keyword evidence="5 6" id="KW-0408">Iron</keyword>
<dbReference type="PRINTS" id="PR00463">
    <property type="entry name" value="EP450I"/>
</dbReference>
<name>A0ABR1WZ37_9PEZI</name>
<proteinExistence type="inferred from homology"/>
<keyword evidence="7" id="KW-1133">Transmembrane helix</keyword>
<keyword evidence="3 6" id="KW-0349">Heme</keyword>
<dbReference type="CDD" id="cd11060">
    <property type="entry name" value="CYP57A1-like"/>
    <property type="match status" value="1"/>
</dbReference>
<keyword evidence="4 6" id="KW-0479">Metal-binding</keyword>
<keyword evidence="7" id="KW-0812">Transmembrane</keyword>
<dbReference type="InterPro" id="IPR001128">
    <property type="entry name" value="Cyt_P450"/>
</dbReference>
<evidence type="ECO:0000313" key="8">
    <source>
        <dbReference type="EMBL" id="KAK8088430.1"/>
    </source>
</evidence>